<dbReference type="EMBL" id="CP081150">
    <property type="protein sequence ID" value="QZA76426.1"/>
    <property type="molecule type" value="Genomic_DNA"/>
</dbReference>
<keyword evidence="3 4" id="KW-0443">Lipid metabolism</keyword>
<dbReference type="InterPro" id="IPR002641">
    <property type="entry name" value="PNPLA_dom"/>
</dbReference>
<gene>
    <name evidence="6" type="ORF">K4H28_08685</name>
</gene>
<dbReference type="Proteomes" id="UP000825679">
    <property type="component" value="Chromosome"/>
</dbReference>
<dbReference type="SUPFAM" id="SSF52151">
    <property type="entry name" value="FabD/lysophospholipase-like"/>
    <property type="match status" value="1"/>
</dbReference>
<comment type="caution">
    <text evidence="4">Lacks conserved residue(s) required for the propagation of feature annotation.</text>
</comment>
<evidence type="ECO:0000313" key="7">
    <source>
        <dbReference type="Proteomes" id="UP000825679"/>
    </source>
</evidence>
<evidence type="ECO:0000256" key="2">
    <source>
        <dbReference type="ARBA" id="ARBA00022963"/>
    </source>
</evidence>
<evidence type="ECO:0000256" key="3">
    <source>
        <dbReference type="ARBA" id="ARBA00023098"/>
    </source>
</evidence>
<dbReference type="PROSITE" id="PS51635">
    <property type="entry name" value="PNPLA"/>
    <property type="match status" value="1"/>
</dbReference>
<name>A0ABX8Z1I4_9NEIS</name>
<reference evidence="6 7" key="1">
    <citation type="submission" date="2021-08" db="EMBL/GenBank/DDBJ databases">
        <title>complete genome sequencing of Deefgea sp. D25.</title>
        <authorList>
            <person name="Bae J.-W."/>
            <person name="Gim D.-H."/>
        </authorList>
    </citation>
    <scope>NUCLEOTIDE SEQUENCE [LARGE SCALE GENOMIC DNA]</scope>
    <source>
        <strain evidence="6 7">D25</strain>
    </source>
</reference>
<keyword evidence="7" id="KW-1185">Reference proteome</keyword>
<feature type="short sequence motif" description="GXSXG" evidence="4">
    <location>
        <begin position="49"/>
        <end position="53"/>
    </location>
</feature>
<keyword evidence="2 4" id="KW-0442">Lipid degradation</keyword>
<keyword evidence="1 4" id="KW-0378">Hydrolase</keyword>
<dbReference type="Pfam" id="PF01734">
    <property type="entry name" value="Patatin"/>
    <property type="match status" value="1"/>
</dbReference>
<dbReference type="RefSeq" id="WP_221004832.1">
    <property type="nucleotide sequence ID" value="NZ_CP081150.1"/>
</dbReference>
<feature type="domain" description="PNPLA" evidence="5">
    <location>
        <begin position="13"/>
        <end position="226"/>
    </location>
</feature>
<evidence type="ECO:0000256" key="4">
    <source>
        <dbReference type="PROSITE-ProRule" id="PRU01161"/>
    </source>
</evidence>
<feature type="active site" description="Proton acceptor" evidence="4">
    <location>
        <position position="213"/>
    </location>
</feature>
<evidence type="ECO:0000256" key="1">
    <source>
        <dbReference type="ARBA" id="ARBA00022801"/>
    </source>
</evidence>
<proteinExistence type="predicted"/>
<organism evidence="6 7">
    <name type="scientific">Deefgea tanakiae</name>
    <dbReference type="NCBI Taxonomy" id="2865840"/>
    <lineage>
        <taxon>Bacteria</taxon>
        <taxon>Pseudomonadati</taxon>
        <taxon>Pseudomonadota</taxon>
        <taxon>Betaproteobacteria</taxon>
        <taxon>Neisseriales</taxon>
        <taxon>Chitinibacteraceae</taxon>
        <taxon>Deefgea</taxon>
    </lineage>
</organism>
<accession>A0ABX8Z1I4</accession>
<evidence type="ECO:0000313" key="6">
    <source>
        <dbReference type="EMBL" id="QZA76426.1"/>
    </source>
</evidence>
<dbReference type="InterPro" id="IPR016035">
    <property type="entry name" value="Acyl_Trfase/lysoPLipase"/>
</dbReference>
<dbReference type="PANTHER" id="PTHR14226">
    <property type="entry name" value="NEUROPATHY TARGET ESTERASE/SWISS CHEESE D.MELANOGASTER"/>
    <property type="match status" value="1"/>
</dbReference>
<dbReference type="PANTHER" id="PTHR14226:SF57">
    <property type="entry name" value="BLR7027 PROTEIN"/>
    <property type="match status" value="1"/>
</dbReference>
<feature type="active site" description="Nucleophile" evidence="4">
    <location>
        <position position="51"/>
    </location>
</feature>
<evidence type="ECO:0000259" key="5">
    <source>
        <dbReference type="PROSITE" id="PS51635"/>
    </source>
</evidence>
<dbReference type="Gene3D" id="3.40.1090.10">
    <property type="entry name" value="Cytosolic phospholipase A2 catalytic domain"/>
    <property type="match status" value="1"/>
</dbReference>
<dbReference type="InterPro" id="IPR050301">
    <property type="entry name" value="NTE"/>
</dbReference>
<protein>
    <submittedName>
        <fullName evidence="6">Patatin-like phospholipase family protein</fullName>
    </submittedName>
</protein>
<sequence>MKQALSVAPDTALILSGGGARAAYQVGVLLAIAHLLPQHAVNPFPIICGTSAGAINAAAMAAGAGEFRKAVFMLARMWQGLHPESIYRGSLPWLAGAAGHWLSALLLGGLGKYNPRAFLDNEPLRAFLSARMDFSQIQQNINNGALRAVSISALGYTSGQSVSFFQAADELKDWARAKRIGVRTELNLSHLMASSAIPLIFPAEHIHREYFGDGSVRQIAPLSPAIHLGAKRVLVIGVAPQSDEVPARQRSNSYPTLAQVTGQLMNSIFLDSLDTDLERMTRINRTLSHIPESIREQSGLELRPIEVLMISPSQPLERLTLGFSRDFSLGMRFLLGGLGAFRRQGSVVASYLLFSGAYLRELIRLGYRDAMAKESELCVFLAANSKPSSVE</sequence>